<dbReference type="Gene3D" id="3.30.565.10">
    <property type="entry name" value="Histidine kinase-like ATPase, C-terminal domain"/>
    <property type="match status" value="1"/>
</dbReference>
<keyword evidence="8" id="KW-0808">Transferase</keyword>
<keyword evidence="13" id="KW-0460">Magnesium</keyword>
<evidence type="ECO:0000256" key="6">
    <source>
        <dbReference type="ARBA" id="ARBA00022475"/>
    </source>
</evidence>
<dbReference type="InterPro" id="IPR003661">
    <property type="entry name" value="HisK_dim/P_dom"/>
</dbReference>
<dbReference type="CDD" id="cd00075">
    <property type="entry name" value="HATPase"/>
    <property type="match status" value="1"/>
</dbReference>
<evidence type="ECO:0000256" key="21">
    <source>
        <dbReference type="SAM" id="Phobius"/>
    </source>
</evidence>
<dbReference type="PANTHER" id="PTHR44936">
    <property type="entry name" value="SENSOR PROTEIN CREC"/>
    <property type="match status" value="1"/>
</dbReference>
<dbReference type="GO" id="GO:0004721">
    <property type="term" value="F:phosphoprotein phosphatase activity"/>
    <property type="evidence" value="ECO:0007669"/>
    <property type="project" value="UniProtKB-KW"/>
</dbReference>
<evidence type="ECO:0000256" key="2">
    <source>
        <dbReference type="ARBA" id="ARBA00001936"/>
    </source>
</evidence>
<keyword evidence="11" id="KW-0378">Hydrolase</keyword>
<sequence length="483" mass="52514">MLRFSFRATLLASFLLIAGILGAAAVNGWLALEDFAKRSRDSSATALALTTAVQQLGERTVDMERSARQFVVLEDPALRQRFAVAHIEAVAALDRLDSVATSGFLALPDARFSEALATWRQAADAAHAALEGKPDAARLQPALARLAELNGRLAGAVRSRIEEDNRRQLDALDHRRERLAQQVLAAIAAAFALAGLTGWWVVRPLRRIARGIAALGEGRFDRRMNVGGPADLREIGHRLDWLRLRLADLEANRARVLRHVSHELKTPLASLREGVALLQDEVAGPISPRQQEVIRILDHNARTLQERIEHLLDYNATLFDARRLSRRRVALAPLVAAVVEEQRLQAEARRVTIKVETVPGQEAPAVLADEGKLKLVLGNLLANALAYAPPGSTVRFRLGDGPQGVAIDCTDEGPGVAAEEAERIFDPFFQGSRRPAEPLRGKAGGSGLGLAIVREFIVAHGGRVAVLPAPQGAHFRIDLPHAR</sequence>
<accession>A0A4R6DQS2</accession>
<feature type="domain" description="Histidine kinase" evidence="22">
    <location>
        <begin position="259"/>
        <end position="483"/>
    </location>
</feature>
<evidence type="ECO:0000313" key="25">
    <source>
        <dbReference type="Proteomes" id="UP000295129"/>
    </source>
</evidence>
<evidence type="ECO:0000256" key="16">
    <source>
        <dbReference type="ARBA" id="ARBA00023016"/>
    </source>
</evidence>
<dbReference type="InterPro" id="IPR003660">
    <property type="entry name" value="HAMP_dom"/>
</dbReference>
<dbReference type="Proteomes" id="UP000295129">
    <property type="component" value="Unassembled WGS sequence"/>
</dbReference>
<dbReference type="GO" id="GO:0000155">
    <property type="term" value="F:phosphorelay sensor kinase activity"/>
    <property type="evidence" value="ECO:0007669"/>
    <property type="project" value="InterPro"/>
</dbReference>
<evidence type="ECO:0000256" key="14">
    <source>
        <dbReference type="ARBA" id="ARBA00022912"/>
    </source>
</evidence>
<keyword evidence="18" id="KW-0464">Manganese</keyword>
<dbReference type="SMART" id="SM00304">
    <property type="entry name" value="HAMP"/>
    <property type="match status" value="1"/>
</dbReference>
<dbReference type="InterPro" id="IPR005467">
    <property type="entry name" value="His_kinase_dom"/>
</dbReference>
<evidence type="ECO:0000259" key="22">
    <source>
        <dbReference type="PROSITE" id="PS50109"/>
    </source>
</evidence>
<feature type="transmembrane region" description="Helical" evidence="21">
    <location>
        <begin position="183"/>
        <end position="202"/>
    </location>
</feature>
<evidence type="ECO:0000256" key="10">
    <source>
        <dbReference type="ARBA" id="ARBA00022777"/>
    </source>
</evidence>
<evidence type="ECO:0000259" key="23">
    <source>
        <dbReference type="PROSITE" id="PS50885"/>
    </source>
</evidence>
<dbReference type="InterPro" id="IPR004358">
    <property type="entry name" value="Sig_transdc_His_kin-like_C"/>
</dbReference>
<dbReference type="SMART" id="SM00388">
    <property type="entry name" value="HisKA"/>
    <property type="match status" value="1"/>
</dbReference>
<evidence type="ECO:0000256" key="19">
    <source>
        <dbReference type="ARBA" id="ARBA00040454"/>
    </source>
</evidence>
<dbReference type="Pfam" id="PF00512">
    <property type="entry name" value="HisKA"/>
    <property type="match status" value="1"/>
</dbReference>
<dbReference type="CDD" id="cd00082">
    <property type="entry name" value="HisKA"/>
    <property type="match status" value="1"/>
</dbReference>
<dbReference type="InterPro" id="IPR050980">
    <property type="entry name" value="2C_sensor_his_kinase"/>
</dbReference>
<evidence type="ECO:0000256" key="9">
    <source>
        <dbReference type="ARBA" id="ARBA00022741"/>
    </source>
</evidence>
<evidence type="ECO:0000256" key="7">
    <source>
        <dbReference type="ARBA" id="ARBA00022553"/>
    </source>
</evidence>
<keyword evidence="6" id="KW-1003">Cell membrane</keyword>
<comment type="cofactor">
    <cofactor evidence="2">
        <name>Mn(2+)</name>
        <dbReference type="ChEBI" id="CHEBI:29035"/>
    </cofactor>
</comment>
<protein>
    <recommendedName>
        <fullName evidence="19">Signal transduction histidine-protein kinase/phosphatase MprB</fullName>
        <ecNumber evidence="5">2.7.13.3</ecNumber>
    </recommendedName>
    <alternativeName>
        <fullName evidence="20">Mycobacterial persistence regulator B</fullName>
    </alternativeName>
</protein>
<evidence type="ECO:0000256" key="18">
    <source>
        <dbReference type="ARBA" id="ARBA00023211"/>
    </source>
</evidence>
<evidence type="ECO:0000256" key="3">
    <source>
        <dbReference type="ARBA" id="ARBA00001946"/>
    </source>
</evidence>
<dbReference type="SUPFAM" id="SSF47384">
    <property type="entry name" value="Homodimeric domain of signal transducing histidine kinase"/>
    <property type="match status" value="1"/>
</dbReference>
<keyword evidence="17" id="KW-0843">Virulence</keyword>
<dbReference type="InterPro" id="IPR036097">
    <property type="entry name" value="HisK_dim/P_sf"/>
</dbReference>
<comment type="caution">
    <text evidence="24">The sequence shown here is derived from an EMBL/GenBank/DDBJ whole genome shotgun (WGS) entry which is preliminary data.</text>
</comment>
<keyword evidence="21" id="KW-0812">Transmembrane</keyword>
<evidence type="ECO:0000256" key="11">
    <source>
        <dbReference type="ARBA" id="ARBA00022801"/>
    </source>
</evidence>
<keyword evidence="7" id="KW-0597">Phosphoprotein</keyword>
<feature type="domain" description="HAMP" evidence="23">
    <location>
        <begin position="199"/>
        <end position="251"/>
    </location>
</feature>
<evidence type="ECO:0000256" key="5">
    <source>
        <dbReference type="ARBA" id="ARBA00012438"/>
    </source>
</evidence>
<dbReference type="PANTHER" id="PTHR44936:SF9">
    <property type="entry name" value="SENSOR PROTEIN CREC"/>
    <property type="match status" value="1"/>
</dbReference>
<evidence type="ECO:0000256" key="4">
    <source>
        <dbReference type="ARBA" id="ARBA00004651"/>
    </source>
</evidence>
<dbReference type="InterPro" id="IPR003594">
    <property type="entry name" value="HATPase_dom"/>
</dbReference>
<dbReference type="PROSITE" id="PS50885">
    <property type="entry name" value="HAMP"/>
    <property type="match status" value="1"/>
</dbReference>
<dbReference type="EMBL" id="SNVV01000025">
    <property type="protein sequence ID" value="TDN46819.1"/>
    <property type="molecule type" value="Genomic_DNA"/>
</dbReference>
<keyword evidence="16" id="KW-0346">Stress response</keyword>
<reference evidence="24 25" key="1">
    <citation type="submission" date="2019-03" db="EMBL/GenBank/DDBJ databases">
        <title>Genomic Encyclopedia of Type Strains, Phase IV (KMG-IV): sequencing the most valuable type-strain genomes for metagenomic binning, comparative biology and taxonomic classification.</title>
        <authorList>
            <person name="Goeker M."/>
        </authorList>
    </citation>
    <scope>NUCLEOTIDE SEQUENCE [LARGE SCALE GENOMIC DNA]</scope>
    <source>
        <strain evidence="24 25">DSM 12121</strain>
    </source>
</reference>
<keyword evidence="21" id="KW-1133">Transmembrane helix</keyword>
<organism evidence="24 25">
    <name type="scientific">Azoarcus indigens</name>
    <dbReference type="NCBI Taxonomy" id="29545"/>
    <lineage>
        <taxon>Bacteria</taxon>
        <taxon>Pseudomonadati</taxon>
        <taxon>Pseudomonadota</taxon>
        <taxon>Betaproteobacteria</taxon>
        <taxon>Rhodocyclales</taxon>
        <taxon>Zoogloeaceae</taxon>
        <taxon>Azoarcus</taxon>
    </lineage>
</organism>
<keyword evidence="12" id="KW-0067">ATP-binding</keyword>
<keyword evidence="15" id="KW-0902">Two-component regulatory system</keyword>
<evidence type="ECO:0000313" key="24">
    <source>
        <dbReference type="EMBL" id="TDN46819.1"/>
    </source>
</evidence>
<dbReference type="SMART" id="SM00387">
    <property type="entry name" value="HATPase_c"/>
    <property type="match status" value="1"/>
</dbReference>
<dbReference type="Gene3D" id="1.10.287.130">
    <property type="match status" value="1"/>
</dbReference>
<dbReference type="InterPro" id="IPR036890">
    <property type="entry name" value="HATPase_C_sf"/>
</dbReference>
<keyword evidence="14" id="KW-0904">Protein phosphatase</keyword>
<dbReference type="Pfam" id="PF00672">
    <property type="entry name" value="HAMP"/>
    <property type="match status" value="1"/>
</dbReference>
<dbReference type="GO" id="GO:0005886">
    <property type="term" value="C:plasma membrane"/>
    <property type="evidence" value="ECO:0007669"/>
    <property type="project" value="UniProtKB-SubCell"/>
</dbReference>
<dbReference type="CDD" id="cd06225">
    <property type="entry name" value="HAMP"/>
    <property type="match status" value="1"/>
</dbReference>
<dbReference type="OrthoDB" id="9804645at2"/>
<dbReference type="PRINTS" id="PR00344">
    <property type="entry name" value="BCTRLSENSOR"/>
</dbReference>
<evidence type="ECO:0000256" key="8">
    <source>
        <dbReference type="ARBA" id="ARBA00022679"/>
    </source>
</evidence>
<evidence type="ECO:0000256" key="17">
    <source>
        <dbReference type="ARBA" id="ARBA00023026"/>
    </source>
</evidence>
<name>A0A4R6DQS2_9RHOO</name>
<comment type="cofactor">
    <cofactor evidence="3">
        <name>Mg(2+)</name>
        <dbReference type="ChEBI" id="CHEBI:18420"/>
    </cofactor>
</comment>
<keyword evidence="9" id="KW-0547">Nucleotide-binding</keyword>
<dbReference type="EC" id="2.7.13.3" evidence="5"/>
<evidence type="ECO:0000256" key="12">
    <source>
        <dbReference type="ARBA" id="ARBA00022840"/>
    </source>
</evidence>
<keyword evidence="21" id="KW-0472">Membrane</keyword>
<evidence type="ECO:0000256" key="15">
    <source>
        <dbReference type="ARBA" id="ARBA00023012"/>
    </source>
</evidence>
<evidence type="ECO:0000256" key="20">
    <source>
        <dbReference type="ARBA" id="ARBA00041776"/>
    </source>
</evidence>
<dbReference type="Pfam" id="PF02518">
    <property type="entry name" value="HATPase_c"/>
    <property type="match status" value="1"/>
</dbReference>
<dbReference type="GO" id="GO:0005524">
    <property type="term" value="F:ATP binding"/>
    <property type="evidence" value="ECO:0007669"/>
    <property type="project" value="UniProtKB-KW"/>
</dbReference>
<keyword evidence="10 24" id="KW-0418">Kinase</keyword>
<comment type="catalytic activity">
    <reaction evidence="1">
        <text>ATP + protein L-histidine = ADP + protein N-phospho-L-histidine.</text>
        <dbReference type="EC" id="2.7.13.3"/>
    </reaction>
</comment>
<comment type="subcellular location">
    <subcellularLocation>
        <location evidence="4">Cell membrane</location>
        <topology evidence="4">Multi-pass membrane protein</topology>
    </subcellularLocation>
</comment>
<dbReference type="SUPFAM" id="SSF55874">
    <property type="entry name" value="ATPase domain of HSP90 chaperone/DNA topoisomerase II/histidine kinase"/>
    <property type="match status" value="1"/>
</dbReference>
<proteinExistence type="predicted"/>
<gene>
    <name evidence="24" type="ORF">C7389_12561</name>
</gene>
<dbReference type="AlphaFoldDB" id="A0A4R6DQS2"/>
<dbReference type="PROSITE" id="PS50109">
    <property type="entry name" value="HIS_KIN"/>
    <property type="match status" value="1"/>
</dbReference>
<dbReference type="RefSeq" id="WP_133594654.1">
    <property type="nucleotide sequence ID" value="NZ_SNVV01000025.1"/>
</dbReference>
<keyword evidence="25" id="KW-1185">Reference proteome</keyword>
<evidence type="ECO:0000256" key="1">
    <source>
        <dbReference type="ARBA" id="ARBA00000085"/>
    </source>
</evidence>
<evidence type="ECO:0000256" key="13">
    <source>
        <dbReference type="ARBA" id="ARBA00022842"/>
    </source>
</evidence>